<protein>
    <submittedName>
        <fullName evidence="2">YqcI/YcgG family protein</fullName>
    </submittedName>
</protein>
<name>A0ABT1XTH9_9SPHN</name>
<dbReference type="Proteomes" id="UP001206067">
    <property type="component" value="Unassembled WGS sequence"/>
</dbReference>
<dbReference type="PANTHER" id="PTHR40045:SF1">
    <property type="entry name" value="YQCI_YCGG FAMILY PROTEIN"/>
    <property type="match status" value="1"/>
</dbReference>
<evidence type="ECO:0000313" key="2">
    <source>
        <dbReference type="EMBL" id="MCR2834502.1"/>
    </source>
</evidence>
<organism evidence="2 3">
    <name type="scientific">Parerythrobacter lacustris</name>
    <dbReference type="NCBI Taxonomy" id="2969984"/>
    <lineage>
        <taxon>Bacteria</taxon>
        <taxon>Pseudomonadati</taxon>
        <taxon>Pseudomonadota</taxon>
        <taxon>Alphaproteobacteria</taxon>
        <taxon>Sphingomonadales</taxon>
        <taxon>Erythrobacteraceae</taxon>
        <taxon>Parerythrobacter</taxon>
    </lineage>
</organism>
<gene>
    <name evidence="2" type="ORF">NSO95_11140</name>
</gene>
<dbReference type="RefSeq" id="WP_257596312.1">
    <property type="nucleotide sequence ID" value="NZ_JANKHH010000005.1"/>
</dbReference>
<proteinExistence type="predicted"/>
<feature type="region of interest" description="Disordered" evidence="1">
    <location>
        <begin position="189"/>
        <end position="208"/>
    </location>
</feature>
<dbReference type="EMBL" id="JANKHH010000005">
    <property type="protein sequence ID" value="MCR2834502.1"/>
    <property type="molecule type" value="Genomic_DNA"/>
</dbReference>
<dbReference type="NCBIfam" id="NF041366">
    <property type="entry name" value="GntA_guanitoxin"/>
    <property type="match status" value="1"/>
</dbReference>
<evidence type="ECO:0000313" key="3">
    <source>
        <dbReference type="Proteomes" id="UP001206067"/>
    </source>
</evidence>
<evidence type="ECO:0000256" key="1">
    <source>
        <dbReference type="SAM" id="MobiDB-lite"/>
    </source>
</evidence>
<reference evidence="2 3" key="1">
    <citation type="submission" date="2022-08" db="EMBL/GenBank/DDBJ databases">
        <title>Polyphasic taxonomy analysis of Qipengyuania sp.RS5-5.</title>
        <authorList>
            <person name="Xamxidin M."/>
            <person name="Wu M."/>
        </authorList>
    </citation>
    <scope>NUCLEOTIDE SEQUENCE [LARGE SCALE GENOMIC DNA]</scope>
    <source>
        <strain evidence="2 3">RS5-5</strain>
    </source>
</reference>
<accession>A0ABT1XTH9</accession>
<comment type="caution">
    <text evidence="2">The sequence shown here is derived from an EMBL/GenBank/DDBJ whole genome shotgun (WGS) entry which is preliminary data.</text>
</comment>
<keyword evidence="3" id="KW-1185">Reference proteome</keyword>
<dbReference type="PANTHER" id="PTHR40045">
    <property type="entry name" value="YCGG FAMILY PROTEIN"/>
    <property type="match status" value="1"/>
</dbReference>
<dbReference type="InterPro" id="IPR014988">
    <property type="entry name" value="Uncharacterised_YqcI/YcgG"/>
</dbReference>
<sequence length="229" mass="26182">MLQTATIDRPETLDDRFRDHISAANFPCVGAKSALARGSLKTVRARNIESAWNDVEIHDELLKWAFAYRREPEGLRSLAVIFEQPDGLSEEQFERALWERLQSLADKDAWRGQDYDPMVSADPESPHFSLSFGGEAFFVVGLHPGASRPARRFPHPTLVFNLHDQFERLRAEGRYERMRDVILSRDSELAGSPNPMLKRHGEASEAGQYSGRVVTDEWQCPFRDVRRAQ</sequence>
<dbReference type="Pfam" id="PF08892">
    <property type="entry name" value="YqcI_YcgG"/>
    <property type="match status" value="1"/>
</dbReference>